<dbReference type="SUPFAM" id="SSF52743">
    <property type="entry name" value="Subtilisin-like"/>
    <property type="match status" value="1"/>
</dbReference>
<evidence type="ECO:0000256" key="4">
    <source>
        <dbReference type="ARBA" id="ARBA00022825"/>
    </source>
</evidence>
<evidence type="ECO:0000313" key="7">
    <source>
        <dbReference type="EMBL" id="CAA6809934.1"/>
    </source>
</evidence>
<protein>
    <recommendedName>
        <fullName evidence="6">Peptidase S8/S53 domain-containing protein</fullName>
    </recommendedName>
</protein>
<feature type="domain" description="Peptidase S8/S53" evidence="6">
    <location>
        <begin position="14"/>
        <end position="149"/>
    </location>
</feature>
<sequence length="191" mass="20854">MLQIWGLKYPLIVGGATTYSQALYDIINDYRSKGGLFIAASGNDSANTDLNEHYPSSYNLDNIISVAATNRNDDLASFSNYGRKSVDIAAPGEEIYSTVVNGYDTYSGTSMATPHVAGVVALIKSLDSSLNYSQIKDILYNGVDKKPHLSNKLSTGGRLNAFKAIKNITKEKKWVPIIMNDIMTFVPSVEK</sequence>
<keyword evidence="3" id="KW-0378">Hydrolase</keyword>
<dbReference type="EMBL" id="CACVAS010000058">
    <property type="protein sequence ID" value="CAA6809934.1"/>
    <property type="molecule type" value="Genomic_DNA"/>
</dbReference>
<dbReference type="AlphaFoldDB" id="A0A6S6SUZ2"/>
<dbReference type="Pfam" id="PF00082">
    <property type="entry name" value="Peptidase_S8"/>
    <property type="match status" value="1"/>
</dbReference>
<dbReference type="InterPro" id="IPR036852">
    <property type="entry name" value="Peptidase_S8/S53_dom_sf"/>
</dbReference>
<dbReference type="GO" id="GO:0006508">
    <property type="term" value="P:proteolysis"/>
    <property type="evidence" value="ECO:0007669"/>
    <property type="project" value="UniProtKB-KW"/>
</dbReference>
<dbReference type="Gene3D" id="3.40.50.200">
    <property type="entry name" value="Peptidase S8/S53 domain"/>
    <property type="match status" value="1"/>
</dbReference>
<keyword evidence="4" id="KW-0720">Serine protease</keyword>
<dbReference type="PANTHER" id="PTHR43806">
    <property type="entry name" value="PEPTIDASE S8"/>
    <property type="match status" value="1"/>
</dbReference>
<evidence type="ECO:0000256" key="3">
    <source>
        <dbReference type="ARBA" id="ARBA00022801"/>
    </source>
</evidence>
<evidence type="ECO:0000256" key="5">
    <source>
        <dbReference type="PROSITE-ProRule" id="PRU01240"/>
    </source>
</evidence>
<dbReference type="PROSITE" id="PS51892">
    <property type="entry name" value="SUBTILASE"/>
    <property type="match status" value="1"/>
</dbReference>
<evidence type="ECO:0000256" key="2">
    <source>
        <dbReference type="ARBA" id="ARBA00022670"/>
    </source>
</evidence>
<dbReference type="InterPro" id="IPR050131">
    <property type="entry name" value="Peptidase_S8_subtilisin-like"/>
</dbReference>
<dbReference type="InterPro" id="IPR000209">
    <property type="entry name" value="Peptidase_S8/S53_dom"/>
</dbReference>
<gene>
    <name evidence="7" type="ORF">HELGO_WM12</name>
</gene>
<keyword evidence="2" id="KW-0645">Protease</keyword>
<dbReference type="PROSITE" id="PS00138">
    <property type="entry name" value="SUBTILASE_SER"/>
    <property type="match status" value="1"/>
</dbReference>
<comment type="caution">
    <text evidence="5">Lacks conserved residue(s) required for the propagation of feature annotation.</text>
</comment>
<accession>A0A6S6SUZ2</accession>
<proteinExistence type="inferred from homology"/>
<name>A0A6S6SUZ2_9BACT</name>
<comment type="similarity">
    <text evidence="1 5">Belongs to the peptidase S8 family.</text>
</comment>
<dbReference type="InterPro" id="IPR023828">
    <property type="entry name" value="Peptidase_S8_Ser-AS"/>
</dbReference>
<reference evidence="7" key="1">
    <citation type="submission" date="2020-01" db="EMBL/GenBank/DDBJ databases">
        <authorList>
            <person name="Meier V. D."/>
            <person name="Meier V D."/>
        </authorList>
    </citation>
    <scope>NUCLEOTIDE SEQUENCE</scope>
    <source>
        <strain evidence="7">HLG_WM_MAG_01</strain>
    </source>
</reference>
<evidence type="ECO:0000259" key="6">
    <source>
        <dbReference type="Pfam" id="PF00082"/>
    </source>
</evidence>
<evidence type="ECO:0000256" key="1">
    <source>
        <dbReference type="ARBA" id="ARBA00011073"/>
    </source>
</evidence>
<dbReference type="GO" id="GO:0004252">
    <property type="term" value="F:serine-type endopeptidase activity"/>
    <property type="evidence" value="ECO:0007669"/>
    <property type="project" value="InterPro"/>
</dbReference>
<organism evidence="7">
    <name type="scientific">uncultured Sulfurovum sp</name>
    <dbReference type="NCBI Taxonomy" id="269237"/>
    <lineage>
        <taxon>Bacteria</taxon>
        <taxon>Pseudomonadati</taxon>
        <taxon>Campylobacterota</taxon>
        <taxon>Epsilonproteobacteria</taxon>
        <taxon>Campylobacterales</taxon>
        <taxon>Sulfurovaceae</taxon>
        <taxon>Sulfurovum</taxon>
        <taxon>environmental samples</taxon>
    </lineage>
</organism>
<dbReference type="PANTHER" id="PTHR43806:SF11">
    <property type="entry name" value="CEREVISIN-RELATED"/>
    <property type="match status" value="1"/>
</dbReference>